<evidence type="ECO:0000313" key="6">
    <source>
        <dbReference type="Proteomes" id="UP000250918"/>
    </source>
</evidence>
<accession>A0A855XCU0</accession>
<dbReference type="Gene3D" id="1.25.40.10">
    <property type="entry name" value="Tetratricopeptide repeat domain"/>
    <property type="match status" value="5"/>
</dbReference>
<evidence type="ECO:0000256" key="4">
    <source>
        <dbReference type="SAM" id="MobiDB-lite"/>
    </source>
</evidence>
<evidence type="ECO:0000256" key="2">
    <source>
        <dbReference type="ARBA" id="ARBA00022803"/>
    </source>
</evidence>
<dbReference type="InterPro" id="IPR050498">
    <property type="entry name" value="Ycf3"/>
</dbReference>
<name>A0A855XCU0_9BACT</name>
<feature type="repeat" description="TPR" evidence="3">
    <location>
        <begin position="140"/>
        <end position="173"/>
    </location>
</feature>
<evidence type="ECO:0000256" key="1">
    <source>
        <dbReference type="ARBA" id="ARBA00022737"/>
    </source>
</evidence>
<dbReference type="InterPro" id="IPR011990">
    <property type="entry name" value="TPR-like_helical_dom_sf"/>
</dbReference>
<sequence>MKKKLLCTNGDRRGRLLVSCLILAVAAIAFVAPVRAQDVSADIRQALTSGDTTGAINLLNKAIEFDRAFFANYLVLGQIYYAREQYAQAKTQFQLAVERKKKDFQSAYYLAMTHLQLGELADAEKVMDEGRKRASKDMKSKFEDGYGQVMMAKGNYAEADRAFRQALVYEPNNATYHIHLGNANFREGVPALAVGEYEQALKSDTGSTEVYYNWAEACLEMKDYNCAMEKLRVVLTKDSTYAGAWMRAGSIYFKAGLSSTNREDRINRFKEAVGSYRRYMELSGAKPDSAHVRAYFELAMAYMNLNGFEDAAANFEKVLAIPYEARDIYFNYGKCLWGLKEYEKAAEMFQKHLDWLQRMGDQAHSTVSPSELYQYLGDCYYYRKPADYASAITYYKKSLETDSTQKRVLYNIAVSYHTLKSYVQAIEYYDKRIALGVDSAGSYIYKNAGFCALNVAGKTTEDQDLQNVSDAGGATGPDSSATPPPDKNYYQEAVNYLENYLQYNPNDAKVLALAGSTYMFQLKDCANGVKAFEKLLSIDPNDCNAKRSLGFAYFGGICTKNYDRALDYMLEANSCLKKTTGANKDVDLTLWIAQCYHLRAAEKGTDKARSTADFKAAYNWYLEVLKLSPGNKTAIEGRDNTRYEFKD</sequence>
<dbReference type="Proteomes" id="UP000250918">
    <property type="component" value="Unassembled WGS sequence"/>
</dbReference>
<protein>
    <recommendedName>
        <fullName evidence="7">Tetratricopeptide repeat protein</fullName>
    </recommendedName>
</protein>
<feature type="region of interest" description="Disordered" evidence="4">
    <location>
        <begin position="466"/>
        <end position="487"/>
    </location>
</feature>
<feature type="repeat" description="TPR" evidence="3">
    <location>
        <begin position="70"/>
        <end position="103"/>
    </location>
</feature>
<organism evidence="5 6">
    <name type="scientific">candidate division GN15 bacterium</name>
    <dbReference type="NCBI Taxonomy" id="2072418"/>
    <lineage>
        <taxon>Bacteria</taxon>
        <taxon>candidate division GN15</taxon>
    </lineage>
</organism>
<gene>
    <name evidence="5" type="ORF">C3F09_01760</name>
</gene>
<feature type="repeat" description="TPR" evidence="3">
    <location>
        <begin position="292"/>
        <end position="325"/>
    </location>
</feature>
<comment type="caution">
    <text evidence="5">The sequence shown here is derived from an EMBL/GenBank/DDBJ whole genome shotgun (WGS) entry which is preliminary data.</text>
</comment>
<keyword evidence="1" id="KW-0677">Repeat</keyword>
<dbReference type="SMART" id="SM00028">
    <property type="entry name" value="TPR"/>
    <property type="match status" value="11"/>
</dbReference>
<evidence type="ECO:0008006" key="7">
    <source>
        <dbReference type="Google" id="ProtNLM"/>
    </source>
</evidence>
<dbReference type="EMBL" id="PQAP01000007">
    <property type="protein sequence ID" value="PWB75863.1"/>
    <property type="molecule type" value="Genomic_DNA"/>
</dbReference>
<dbReference type="Pfam" id="PF13414">
    <property type="entry name" value="TPR_11"/>
    <property type="match status" value="1"/>
</dbReference>
<dbReference type="Pfam" id="PF13432">
    <property type="entry name" value="TPR_16"/>
    <property type="match status" value="2"/>
</dbReference>
<proteinExistence type="predicted"/>
<reference evidence="5 6" key="1">
    <citation type="journal article" date="2018" name="ISME J.">
        <title>A methanotrophic archaeon couples anaerobic oxidation of methane to Fe(III) reduction.</title>
        <authorList>
            <person name="Cai C."/>
            <person name="Leu A.O."/>
            <person name="Xie G.J."/>
            <person name="Guo J."/>
            <person name="Feng Y."/>
            <person name="Zhao J.X."/>
            <person name="Tyson G.W."/>
            <person name="Yuan Z."/>
            <person name="Hu S."/>
        </authorList>
    </citation>
    <scope>NUCLEOTIDE SEQUENCE [LARGE SCALE GENOMIC DNA]</scope>
    <source>
        <strain evidence="5">FeB_12</strain>
    </source>
</reference>
<dbReference type="Pfam" id="PF13181">
    <property type="entry name" value="TPR_8"/>
    <property type="match status" value="2"/>
</dbReference>
<evidence type="ECO:0000313" key="5">
    <source>
        <dbReference type="EMBL" id="PWB75863.1"/>
    </source>
</evidence>
<dbReference type="PANTHER" id="PTHR44858:SF1">
    <property type="entry name" value="UDP-N-ACETYLGLUCOSAMINE--PEPTIDE N-ACETYLGLUCOSAMINYLTRANSFERASE SPINDLY-RELATED"/>
    <property type="match status" value="1"/>
</dbReference>
<dbReference type="AlphaFoldDB" id="A0A855XCU0"/>
<dbReference type="PROSITE" id="PS50005">
    <property type="entry name" value="TPR"/>
    <property type="match status" value="3"/>
</dbReference>
<dbReference type="InterPro" id="IPR019734">
    <property type="entry name" value="TPR_rpt"/>
</dbReference>
<keyword evidence="2 3" id="KW-0802">TPR repeat</keyword>
<evidence type="ECO:0000256" key="3">
    <source>
        <dbReference type="PROSITE-ProRule" id="PRU00339"/>
    </source>
</evidence>
<dbReference type="PANTHER" id="PTHR44858">
    <property type="entry name" value="TETRATRICOPEPTIDE REPEAT PROTEIN 6"/>
    <property type="match status" value="1"/>
</dbReference>
<dbReference type="SUPFAM" id="SSF48452">
    <property type="entry name" value="TPR-like"/>
    <property type="match status" value="4"/>
</dbReference>